<protein>
    <submittedName>
        <fullName evidence="4">CBS domain-containing protein</fullName>
    </submittedName>
</protein>
<dbReference type="Proteomes" id="UP000217076">
    <property type="component" value="Unassembled WGS sequence"/>
</dbReference>
<dbReference type="PANTHER" id="PTHR43080">
    <property type="entry name" value="CBS DOMAIN-CONTAINING PROTEIN CBSX3, MITOCHONDRIAL"/>
    <property type="match status" value="1"/>
</dbReference>
<accession>A0A1G7V8B7</accession>
<evidence type="ECO:0000313" key="5">
    <source>
        <dbReference type="Proteomes" id="UP000217076"/>
    </source>
</evidence>
<keyword evidence="1 2" id="KW-0129">CBS domain</keyword>
<reference evidence="5" key="1">
    <citation type="submission" date="2016-10" db="EMBL/GenBank/DDBJ databases">
        <authorList>
            <person name="Varghese N."/>
            <person name="Submissions S."/>
        </authorList>
    </citation>
    <scope>NUCLEOTIDE SEQUENCE [LARGE SCALE GENOMIC DNA]</scope>
    <source>
        <strain evidence="5">930I</strain>
    </source>
</reference>
<dbReference type="InterPro" id="IPR000644">
    <property type="entry name" value="CBS_dom"/>
</dbReference>
<dbReference type="AlphaFoldDB" id="A0A1G7V8B7"/>
<dbReference type="InterPro" id="IPR046342">
    <property type="entry name" value="CBS_dom_sf"/>
</dbReference>
<evidence type="ECO:0000313" key="4">
    <source>
        <dbReference type="EMBL" id="SDG55589.1"/>
    </source>
</evidence>
<name>A0A1G7V8B7_9PROT</name>
<evidence type="ECO:0000256" key="1">
    <source>
        <dbReference type="ARBA" id="ARBA00023122"/>
    </source>
</evidence>
<gene>
    <name evidence="4" type="ORF">SAMN05421742_101563</name>
</gene>
<dbReference type="SUPFAM" id="SSF54631">
    <property type="entry name" value="CBS-domain pair"/>
    <property type="match status" value="1"/>
</dbReference>
<sequence length="144" mass="15714">MPDKTFTPVSRVMNPPLIVDGLATVSEALGAMRQRGVSSVVINKRFESDEYGLVVISDIATKVAASNRPPHRVSVYEVMSKPVLTVRANMDIRYALRMLTQFRVSRALVLDKGELAGIVTMRDLTLAHLLGLPEDPPAKTLAGD</sequence>
<evidence type="ECO:0000256" key="2">
    <source>
        <dbReference type="PROSITE-ProRule" id="PRU00703"/>
    </source>
</evidence>
<organism evidence="4 5">
    <name type="scientific">Roseospirillum parvum</name>
    <dbReference type="NCBI Taxonomy" id="83401"/>
    <lineage>
        <taxon>Bacteria</taxon>
        <taxon>Pseudomonadati</taxon>
        <taxon>Pseudomonadota</taxon>
        <taxon>Alphaproteobacteria</taxon>
        <taxon>Rhodospirillales</taxon>
        <taxon>Rhodospirillaceae</taxon>
        <taxon>Roseospirillum</taxon>
    </lineage>
</organism>
<dbReference type="OrthoDB" id="9771532at2"/>
<dbReference type="PROSITE" id="PS51371">
    <property type="entry name" value="CBS"/>
    <property type="match status" value="1"/>
</dbReference>
<keyword evidence="5" id="KW-1185">Reference proteome</keyword>
<dbReference type="PANTHER" id="PTHR43080:SF2">
    <property type="entry name" value="CBS DOMAIN-CONTAINING PROTEIN"/>
    <property type="match status" value="1"/>
</dbReference>
<dbReference type="STRING" id="83401.SAMN05421742_101563"/>
<dbReference type="SMART" id="SM00116">
    <property type="entry name" value="CBS"/>
    <property type="match status" value="2"/>
</dbReference>
<evidence type="ECO:0000259" key="3">
    <source>
        <dbReference type="PROSITE" id="PS51371"/>
    </source>
</evidence>
<dbReference type="EMBL" id="FNCV01000001">
    <property type="protein sequence ID" value="SDG55589.1"/>
    <property type="molecule type" value="Genomic_DNA"/>
</dbReference>
<dbReference type="RefSeq" id="WP_092615024.1">
    <property type="nucleotide sequence ID" value="NZ_FNCV01000001.1"/>
</dbReference>
<dbReference type="Pfam" id="PF00571">
    <property type="entry name" value="CBS"/>
    <property type="match status" value="2"/>
</dbReference>
<dbReference type="InterPro" id="IPR051257">
    <property type="entry name" value="Diverse_CBS-Domain"/>
</dbReference>
<proteinExistence type="predicted"/>
<dbReference type="Gene3D" id="3.10.580.10">
    <property type="entry name" value="CBS-domain"/>
    <property type="match status" value="1"/>
</dbReference>
<feature type="domain" description="CBS" evidence="3">
    <location>
        <begin position="79"/>
        <end position="134"/>
    </location>
</feature>